<feature type="chain" id="PRO_5045214260" evidence="1">
    <location>
        <begin position="25"/>
        <end position="476"/>
    </location>
</feature>
<feature type="signal peptide" evidence="1">
    <location>
        <begin position="1"/>
        <end position="24"/>
    </location>
</feature>
<dbReference type="SMART" id="SM00155">
    <property type="entry name" value="PLDc"/>
    <property type="match status" value="2"/>
</dbReference>
<dbReference type="PROSITE" id="PS50035">
    <property type="entry name" value="PLD"/>
    <property type="match status" value="2"/>
</dbReference>
<dbReference type="Proteomes" id="UP001285263">
    <property type="component" value="Unassembled WGS sequence"/>
</dbReference>
<evidence type="ECO:0000313" key="4">
    <source>
        <dbReference type="Proteomes" id="UP001285263"/>
    </source>
</evidence>
<feature type="domain" description="PLD phosphodiesterase" evidence="2">
    <location>
        <begin position="195"/>
        <end position="222"/>
    </location>
</feature>
<accession>A0ABU5DGF6</accession>
<dbReference type="PANTHER" id="PTHR21248">
    <property type="entry name" value="CARDIOLIPIN SYNTHASE"/>
    <property type="match status" value="1"/>
</dbReference>
<comment type="caution">
    <text evidence="3">The sequence shown here is derived from an EMBL/GenBank/DDBJ whole genome shotgun (WGS) entry which is preliminary data.</text>
</comment>
<name>A0ABU5DGF6_9BURK</name>
<evidence type="ECO:0000313" key="3">
    <source>
        <dbReference type="EMBL" id="MDY0745378.1"/>
    </source>
</evidence>
<dbReference type="Gene3D" id="3.30.870.10">
    <property type="entry name" value="Endonuclease Chain A"/>
    <property type="match status" value="2"/>
</dbReference>
<feature type="domain" description="PLD phosphodiesterase" evidence="2">
    <location>
        <begin position="389"/>
        <end position="416"/>
    </location>
</feature>
<dbReference type="InterPro" id="IPR006311">
    <property type="entry name" value="TAT_signal"/>
</dbReference>
<evidence type="ECO:0000259" key="2">
    <source>
        <dbReference type="PROSITE" id="PS50035"/>
    </source>
</evidence>
<dbReference type="PANTHER" id="PTHR21248:SF22">
    <property type="entry name" value="PHOSPHOLIPASE D"/>
    <property type="match status" value="1"/>
</dbReference>
<reference evidence="3 4" key="1">
    <citation type="submission" date="2023-11" db="EMBL/GenBank/DDBJ databases">
        <title>Paucibacter sp. nov., isolated from fresh soil in Korea.</title>
        <authorList>
            <person name="Le N.T.T."/>
        </authorList>
    </citation>
    <scope>NUCLEOTIDE SEQUENCE [LARGE SCALE GENOMIC DNA]</scope>
    <source>
        <strain evidence="3 4">R3-3</strain>
    </source>
</reference>
<dbReference type="PROSITE" id="PS51257">
    <property type="entry name" value="PROKAR_LIPOPROTEIN"/>
    <property type="match status" value="1"/>
</dbReference>
<keyword evidence="1" id="KW-0732">Signal</keyword>
<protein>
    <submittedName>
        <fullName evidence="3">Phospholipase D-like domain-containing protein</fullName>
    </submittedName>
</protein>
<dbReference type="InterPro" id="IPR001736">
    <property type="entry name" value="PLipase_D/transphosphatidylase"/>
</dbReference>
<sequence length="476" mass="51591">MRARRRALTIAAASLTAAMIGACAQAPQLPPAPPAPAAKAPSVAAVASQVSVTSPQGELLSRHQREQLLQQVQAQGKAEAIKRQLGAMAAFGAVGLYAGNDAKLLIDGPATFKAMAEAIRQARRTVLLESYIIEDADISRQLARLLAEKRAQGVGVYVIYDAVGSIGTHDAFFEALREAGVATCAFNPLSKIDDLAHRDHRKILSVDREIGFTGGINLSAVYASGSFGRTHRKPLRQETESNREGWRDTQVQLRGPAVGALDDLVRETWQAQGCKGALPPVPDAQPAAGKKAAGEQLMRIISSTPDDTINRFYALMMTSIGAARQSVRMTMAYFAPGEDMIQALCDAAQRGVAVELILPSRSDFSPVLHAGRSYYERLLAAGVRIYELQDAVLHAKTEVIDGVVSSVGSSNLDQRSFTSNNEVNAVVIGEDFGAEMDRMFAQDIQASREITREAWAARSPWQRSKEFFARLFERLW</sequence>
<dbReference type="CDD" id="cd09110">
    <property type="entry name" value="PLDc_CLS_1"/>
    <property type="match status" value="1"/>
</dbReference>
<dbReference type="SUPFAM" id="SSF56024">
    <property type="entry name" value="Phospholipase D/nuclease"/>
    <property type="match status" value="2"/>
</dbReference>
<dbReference type="CDD" id="cd09159">
    <property type="entry name" value="PLDc_ybhO_like_2"/>
    <property type="match status" value="1"/>
</dbReference>
<dbReference type="PROSITE" id="PS51318">
    <property type="entry name" value="TAT"/>
    <property type="match status" value="1"/>
</dbReference>
<dbReference type="InterPro" id="IPR025202">
    <property type="entry name" value="PLD-like_dom"/>
</dbReference>
<evidence type="ECO:0000256" key="1">
    <source>
        <dbReference type="SAM" id="SignalP"/>
    </source>
</evidence>
<gene>
    <name evidence="3" type="ORF">SNE35_12725</name>
</gene>
<organism evidence="3 4">
    <name type="scientific">Roseateles agri</name>
    <dbReference type="NCBI Taxonomy" id="3098619"/>
    <lineage>
        <taxon>Bacteria</taxon>
        <taxon>Pseudomonadati</taxon>
        <taxon>Pseudomonadota</taxon>
        <taxon>Betaproteobacteria</taxon>
        <taxon>Burkholderiales</taxon>
        <taxon>Sphaerotilaceae</taxon>
        <taxon>Roseateles</taxon>
    </lineage>
</organism>
<proteinExistence type="predicted"/>
<dbReference type="EMBL" id="JAXCLA010000004">
    <property type="protein sequence ID" value="MDY0745378.1"/>
    <property type="molecule type" value="Genomic_DNA"/>
</dbReference>
<dbReference type="Pfam" id="PF13091">
    <property type="entry name" value="PLDc_2"/>
    <property type="match status" value="2"/>
</dbReference>
<keyword evidence="4" id="KW-1185">Reference proteome</keyword>
<dbReference type="RefSeq" id="WP_320423287.1">
    <property type="nucleotide sequence ID" value="NZ_JAXCLA010000004.1"/>
</dbReference>